<dbReference type="RefSeq" id="WP_225406247.1">
    <property type="nucleotide sequence ID" value="NZ_JAYJJR010000005.1"/>
</dbReference>
<accession>A0ABU5XGJ4</accession>
<dbReference type="InterPro" id="IPR032710">
    <property type="entry name" value="NTF2-like_dom_sf"/>
</dbReference>
<protein>
    <submittedName>
        <fullName evidence="2">Nuclear transport factor 2 family protein</fullName>
    </submittedName>
</protein>
<evidence type="ECO:0000313" key="3">
    <source>
        <dbReference type="Proteomes" id="UP001299596"/>
    </source>
</evidence>
<comment type="caution">
    <text evidence="2">The sequence shown here is derived from an EMBL/GenBank/DDBJ whole genome shotgun (WGS) entry which is preliminary data.</text>
</comment>
<dbReference type="InterPro" id="IPR037401">
    <property type="entry name" value="SnoaL-like"/>
</dbReference>
<dbReference type="Proteomes" id="UP001299596">
    <property type="component" value="Unassembled WGS sequence"/>
</dbReference>
<dbReference type="SUPFAM" id="SSF54427">
    <property type="entry name" value="NTF2-like"/>
    <property type="match status" value="1"/>
</dbReference>
<dbReference type="Gene3D" id="3.10.450.50">
    <property type="match status" value="1"/>
</dbReference>
<proteinExistence type="predicted"/>
<evidence type="ECO:0000259" key="1">
    <source>
        <dbReference type="Pfam" id="PF12680"/>
    </source>
</evidence>
<organism evidence="2 3">
    <name type="scientific">[Mycobacterium] crassicus</name>
    <dbReference type="NCBI Taxonomy" id="2872309"/>
    <lineage>
        <taxon>Bacteria</taxon>
        <taxon>Bacillati</taxon>
        <taxon>Actinomycetota</taxon>
        <taxon>Actinomycetes</taxon>
        <taxon>Mycobacteriales</taxon>
        <taxon>Mycobacteriaceae</taxon>
        <taxon>Mycolicibacter</taxon>
    </lineage>
</organism>
<reference evidence="2 3" key="1">
    <citation type="submission" date="2023-12" db="EMBL/GenBank/DDBJ databases">
        <title>Description of new species of Mycobacterium terrae complex isolated from sewage at the Sao Paulo Zoological Park Foundation in Brazil.</title>
        <authorList>
            <person name="Romagnoli C.L."/>
            <person name="Conceicao E.C."/>
            <person name="Machado E."/>
            <person name="Barreto L.B.P.F."/>
            <person name="Sharma A."/>
            <person name="Silva N.M."/>
            <person name="Marques L.E."/>
            <person name="Juliana M.A."/>
            <person name="Lourenco M.C.S."/>
            <person name="Digiampietri L.A."/>
            <person name="Suffys P.N."/>
            <person name="Viana-Niero C."/>
        </authorList>
    </citation>
    <scope>NUCLEOTIDE SEQUENCE [LARGE SCALE GENOMIC DNA]</scope>
    <source>
        <strain evidence="2 3">MYC098</strain>
    </source>
</reference>
<name>A0ABU5XGJ4_9MYCO</name>
<gene>
    <name evidence="2" type="ORF">K6T79_10000</name>
</gene>
<feature type="domain" description="SnoaL-like" evidence="1">
    <location>
        <begin position="13"/>
        <end position="113"/>
    </location>
</feature>
<sequence>MYTITAPYMPPAVVAYFAAMNRHDTAGMAALFPPDGLINDIQRDFWGAAAITRFLDREITGDEVVATRVVESKQHYGDYIVAATIDGEYDKTGVPDPLILTFYFSLAGDQISRLIILANRPAD</sequence>
<keyword evidence="3" id="KW-1185">Reference proteome</keyword>
<dbReference type="Pfam" id="PF12680">
    <property type="entry name" value="SnoaL_2"/>
    <property type="match status" value="1"/>
</dbReference>
<evidence type="ECO:0000313" key="2">
    <source>
        <dbReference type="EMBL" id="MEB3021379.1"/>
    </source>
</evidence>
<dbReference type="EMBL" id="JAYJJR010000005">
    <property type="protein sequence ID" value="MEB3021379.1"/>
    <property type="molecule type" value="Genomic_DNA"/>
</dbReference>